<dbReference type="RefSeq" id="WP_048434667.1">
    <property type="nucleotide sequence ID" value="NZ_LWHQ01000021.1"/>
</dbReference>
<protein>
    <submittedName>
        <fullName evidence="1">Uncharacterized protein</fullName>
    </submittedName>
</protein>
<accession>A0A179SAK0</accession>
<dbReference type="EMBL" id="LWHQ01000021">
    <property type="protein sequence ID" value="OAS24849.1"/>
    <property type="molecule type" value="Genomic_DNA"/>
</dbReference>
<name>A0A179SAK0_9HYPH</name>
<comment type="caution">
    <text evidence="1">The sequence shown here is derived from an EMBL/GenBank/DDBJ whole genome shotgun (WGS) entry which is preliminary data.</text>
</comment>
<organism evidence="1 2">
    <name type="scientific">Methylobacterium platani</name>
    <dbReference type="NCBI Taxonomy" id="427683"/>
    <lineage>
        <taxon>Bacteria</taxon>
        <taxon>Pseudomonadati</taxon>
        <taxon>Pseudomonadota</taxon>
        <taxon>Alphaproteobacteria</taxon>
        <taxon>Hyphomicrobiales</taxon>
        <taxon>Methylobacteriaceae</taxon>
        <taxon>Methylobacterium</taxon>
    </lineage>
</organism>
<dbReference type="Proteomes" id="UP000078316">
    <property type="component" value="Unassembled WGS sequence"/>
</dbReference>
<reference evidence="1 2" key="1">
    <citation type="submission" date="2016-04" db="EMBL/GenBank/DDBJ databases">
        <authorList>
            <person name="Evans L.H."/>
            <person name="Alamgir A."/>
            <person name="Owens N."/>
            <person name="Weber N.D."/>
            <person name="Virtaneva K."/>
            <person name="Barbian K."/>
            <person name="Babar A."/>
            <person name="Rosenke K."/>
        </authorList>
    </citation>
    <scope>NUCLEOTIDE SEQUENCE [LARGE SCALE GENOMIC DNA]</scope>
    <source>
        <strain evidence="1 2">PMB02</strain>
    </source>
</reference>
<dbReference type="AlphaFoldDB" id="A0A179SAK0"/>
<gene>
    <name evidence="1" type="ORF">A5481_12195</name>
</gene>
<evidence type="ECO:0000313" key="2">
    <source>
        <dbReference type="Proteomes" id="UP000078316"/>
    </source>
</evidence>
<evidence type="ECO:0000313" key="1">
    <source>
        <dbReference type="EMBL" id="OAS24849.1"/>
    </source>
</evidence>
<sequence length="108" mass="11731">MSALDDEDAMSQPQANLALLQLCDIAAGLLQHHRAGAGGRLSGPGSPSLRDALAFIEARLSDPDIGPKQARTHPDISRLGFYHLRGPTFAPRRASWVSSFWSRAKRRA</sequence>
<proteinExistence type="predicted"/>